<evidence type="ECO:0000313" key="2">
    <source>
        <dbReference type="Proteomes" id="UP000821865"/>
    </source>
</evidence>
<organism evidence="1 2">
    <name type="scientific">Dermacentor silvarum</name>
    <name type="common">Tick</name>
    <dbReference type="NCBI Taxonomy" id="543639"/>
    <lineage>
        <taxon>Eukaryota</taxon>
        <taxon>Metazoa</taxon>
        <taxon>Ecdysozoa</taxon>
        <taxon>Arthropoda</taxon>
        <taxon>Chelicerata</taxon>
        <taxon>Arachnida</taxon>
        <taxon>Acari</taxon>
        <taxon>Parasitiformes</taxon>
        <taxon>Ixodida</taxon>
        <taxon>Ixodoidea</taxon>
        <taxon>Ixodidae</taxon>
        <taxon>Rhipicephalinae</taxon>
        <taxon>Dermacentor</taxon>
    </lineage>
</organism>
<proteinExistence type="predicted"/>
<keyword evidence="2" id="KW-1185">Reference proteome</keyword>
<comment type="caution">
    <text evidence="1">The sequence shown here is derived from an EMBL/GenBank/DDBJ whole genome shotgun (WGS) entry which is preliminary data.</text>
</comment>
<sequence length="267" mass="29431">MDCDDVVTWLSTRCLAGRQKCRELWPSDEAEKVFNLYLDSVLLVLPLLIMIVVYAVITRTLCVGIRLENRSVALAREMDKGSSSCSGTATPTGREDASFAMTTASTNKGTTFGRSANGVRCHTVLVRGCNPERAQASMVRVIRMLFVVVVEFFVCWTPLYVVHTWSLYDPDTVYDWLGSAGVSVVHLLAYASSCSNPITYCFMHQKFRKGFLAAVDCRRGGRGCCGGAASCFNRQRSVRGSTYVSGTTFVYEDTQKKVPNGRGADFV</sequence>
<evidence type="ECO:0000313" key="1">
    <source>
        <dbReference type="EMBL" id="KAH7954067.1"/>
    </source>
</evidence>
<reference evidence="1" key="1">
    <citation type="submission" date="2020-05" db="EMBL/GenBank/DDBJ databases">
        <title>Large-scale comparative analyses of tick genomes elucidate their genetic diversity and vector capacities.</title>
        <authorList>
            <person name="Jia N."/>
            <person name="Wang J."/>
            <person name="Shi W."/>
            <person name="Du L."/>
            <person name="Sun Y."/>
            <person name="Zhan W."/>
            <person name="Jiang J."/>
            <person name="Wang Q."/>
            <person name="Zhang B."/>
            <person name="Ji P."/>
            <person name="Sakyi L.B."/>
            <person name="Cui X."/>
            <person name="Yuan T."/>
            <person name="Jiang B."/>
            <person name="Yang W."/>
            <person name="Lam T.T.-Y."/>
            <person name="Chang Q."/>
            <person name="Ding S."/>
            <person name="Wang X."/>
            <person name="Zhu J."/>
            <person name="Ruan X."/>
            <person name="Zhao L."/>
            <person name="Wei J."/>
            <person name="Que T."/>
            <person name="Du C."/>
            <person name="Cheng J."/>
            <person name="Dai P."/>
            <person name="Han X."/>
            <person name="Huang E."/>
            <person name="Gao Y."/>
            <person name="Liu J."/>
            <person name="Shao H."/>
            <person name="Ye R."/>
            <person name="Li L."/>
            <person name="Wei W."/>
            <person name="Wang X."/>
            <person name="Wang C."/>
            <person name="Yang T."/>
            <person name="Huo Q."/>
            <person name="Li W."/>
            <person name="Guo W."/>
            <person name="Chen H."/>
            <person name="Zhou L."/>
            <person name="Ni X."/>
            <person name="Tian J."/>
            <person name="Zhou Y."/>
            <person name="Sheng Y."/>
            <person name="Liu T."/>
            <person name="Pan Y."/>
            <person name="Xia L."/>
            <person name="Li J."/>
            <person name="Zhao F."/>
            <person name="Cao W."/>
        </authorList>
    </citation>
    <scope>NUCLEOTIDE SEQUENCE</scope>
    <source>
        <strain evidence="1">Dsil-2018</strain>
    </source>
</reference>
<name>A0ACB8CYI3_DERSI</name>
<protein>
    <submittedName>
        <fullName evidence="1">Uncharacterized protein</fullName>
    </submittedName>
</protein>
<gene>
    <name evidence="1" type="ORF">HPB49_015319</name>
</gene>
<dbReference type="EMBL" id="CM023473">
    <property type="protein sequence ID" value="KAH7954067.1"/>
    <property type="molecule type" value="Genomic_DNA"/>
</dbReference>
<dbReference type="Proteomes" id="UP000821865">
    <property type="component" value="Chromosome 4"/>
</dbReference>
<accession>A0ACB8CYI3</accession>